<sequence length="347" mass="39110">MTDNTLDKLSDSFIEFSSIVSGFQEQLADSIDDDRAPFVRRDNLIKVMKDYFKYYDKSDGVESLSESAIENIPDGKIKNAAFSLHNKDGVTAEEMLAFFTIEVSKLPIWENEHSVHNFLKVSREPGNAAKHITQFVLRSTNPDIPSLCDVPVSKARQLIEDSFPGNKGGKIRQAIRDVKRSALLLPAGSYVIELMDEFRSCFDDFTHQIYATCMNREFQGYMKMESWPRLTEVAGNLASSGITVQSSDSVQRLDRTFNQGEPAAGYRSAYFQKVLGITSDTVRNWAKAAGVKTPTRADDSINWRYSAEEAVKLLDTGIKRTPSEDIRELTIGLRDEIFERLDVQNSD</sequence>
<dbReference type="Proteomes" id="UP000317178">
    <property type="component" value="Chromosome"/>
</dbReference>
<dbReference type="AlphaFoldDB" id="A0A518CNA0"/>
<dbReference type="KEGG" id="plon:Pla110_24290"/>
<gene>
    <name evidence="1" type="ORF">Pla110_24290</name>
</gene>
<evidence type="ECO:0000313" key="1">
    <source>
        <dbReference type="EMBL" id="QDU80697.1"/>
    </source>
</evidence>
<proteinExistence type="predicted"/>
<reference evidence="1 2" key="1">
    <citation type="submission" date="2019-02" db="EMBL/GenBank/DDBJ databases">
        <title>Deep-cultivation of Planctomycetes and their phenomic and genomic characterization uncovers novel biology.</title>
        <authorList>
            <person name="Wiegand S."/>
            <person name="Jogler M."/>
            <person name="Boedeker C."/>
            <person name="Pinto D."/>
            <person name="Vollmers J."/>
            <person name="Rivas-Marin E."/>
            <person name="Kohn T."/>
            <person name="Peeters S.H."/>
            <person name="Heuer A."/>
            <person name="Rast P."/>
            <person name="Oberbeckmann S."/>
            <person name="Bunk B."/>
            <person name="Jeske O."/>
            <person name="Meyerdierks A."/>
            <person name="Storesund J.E."/>
            <person name="Kallscheuer N."/>
            <person name="Luecker S."/>
            <person name="Lage O.M."/>
            <person name="Pohl T."/>
            <person name="Merkel B.J."/>
            <person name="Hornburger P."/>
            <person name="Mueller R.-W."/>
            <person name="Bruemmer F."/>
            <person name="Labrenz M."/>
            <person name="Spormann A.M."/>
            <person name="Op den Camp H."/>
            <person name="Overmann J."/>
            <person name="Amann R."/>
            <person name="Jetten M.S.M."/>
            <person name="Mascher T."/>
            <person name="Medema M.H."/>
            <person name="Devos D.P."/>
            <person name="Kaster A.-K."/>
            <person name="Ovreas L."/>
            <person name="Rohde M."/>
            <person name="Galperin M.Y."/>
            <person name="Jogler C."/>
        </authorList>
    </citation>
    <scope>NUCLEOTIDE SEQUENCE [LARGE SCALE GENOMIC DNA]</scope>
    <source>
        <strain evidence="1 2">Pla110</strain>
    </source>
</reference>
<dbReference type="EMBL" id="CP036281">
    <property type="protein sequence ID" value="QDU80697.1"/>
    <property type="molecule type" value="Genomic_DNA"/>
</dbReference>
<evidence type="ECO:0000313" key="2">
    <source>
        <dbReference type="Proteomes" id="UP000317178"/>
    </source>
</evidence>
<keyword evidence="2" id="KW-1185">Reference proteome</keyword>
<protein>
    <submittedName>
        <fullName evidence="1">Uncharacterized protein</fullName>
    </submittedName>
</protein>
<dbReference type="RefSeq" id="WP_144995947.1">
    <property type="nucleotide sequence ID" value="NZ_CP036281.1"/>
</dbReference>
<organism evidence="1 2">
    <name type="scientific">Polystyrenella longa</name>
    <dbReference type="NCBI Taxonomy" id="2528007"/>
    <lineage>
        <taxon>Bacteria</taxon>
        <taxon>Pseudomonadati</taxon>
        <taxon>Planctomycetota</taxon>
        <taxon>Planctomycetia</taxon>
        <taxon>Planctomycetales</taxon>
        <taxon>Planctomycetaceae</taxon>
        <taxon>Polystyrenella</taxon>
    </lineage>
</organism>
<name>A0A518CNA0_9PLAN</name>
<accession>A0A518CNA0</accession>